<keyword evidence="2" id="KW-0804">Transcription</keyword>
<evidence type="ECO:0000256" key="2">
    <source>
        <dbReference type="ARBA" id="ARBA00023163"/>
    </source>
</evidence>
<dbReference type="SUPFAM" id="SSF46689">
    <property type="entry name" value="Homeodomain-like"/>
    <property type="match status" value="1"/>
</dbReference>
<dbReference type="NCBIfam" id="TIGR01557">
    <property type="entry name" value="myb_SHAQKYF"/>
    <property type="match status" value="1"/>
</dbReference>
<dbReference type="Pfam" id="PF00249">
    <property type="entry name" value="Myb_DNA-binding"/>
    <property type="match status" value="1"/>
</dbReference>
<dbReference type="GO" id="GO:0003700">
    <property type="term" value="F:DNA-binding transcription factor activity"/>
    <property type="evidence" value="ECO:0007669"/>
    <property type="project" value="InterPro"/>
</dbReference>
<evidence type="ECO:0000256" key="3">
    <source>
        <dbReference type="ARBA" id="ARBA00023242"/>
    </source>
</evidence>
<evidence type="ECO:0000256" key="1">
    <source>
        <dbReference type="ARBA" id="ARBA00023015"/>
    </source>
</evidence>
<proteinExistence type="predicted"/>
<dbReference type="InterPro" id="IPR001005">
    <property type="entry name" value="SANT/Myb"/>
</dbReference>
<keyword evidence="1" id="KW-0805">Transcription regulation</keyword>
<feature type="compositionally biased region" description="Basic and acidic residues" evidence="4">
    <location>
        <begin position="395"/>
        <end position="409"/>
    </location>
</feature>
<protein>
    <recommendedName>
        <fullName evidence="5">HTH myb-type domain-containing protein</fullName>
    </recommendedName>
</protein>
<dbReference type="InterPro" id="IPR046955">
    <property type="entry name" value="PHR1-like"/>
</dbReference>
<feature type="region of interest" description="Disordered" evidence="4">
    <location>
        <begin position="395"/>
        <end position="428"/>
    </location>
</feature>
<dbReference type="InterPro" id="IPR017930">
    <property type="entry name" value="Myb_dom"/>
</dbReference>
<evidence type="ECO:0000313" key="7">
    <source>
        <dbReference type="Proteomes" id="UP000825729"/>
    </source>
</evidence>
<evidence type="ECO:0000256" key="4">
    <source>
        <dbReference type="SAM" id="MobiDB-lite"/>
    </source>
</evidence>
<feature type="region of interest" description="Disordered" evidence="4">
    <location>
        <begin position="1"/>
        <end position="36"/>
    </location>
</feature>
<keyword evidence="7" id="KW-1185">Reference proteome</keyword>
<dbReference type="EMBL" id="JAINDJ010000002">
    <property type="protein sequence ID" value="KAG9456826.1"/>
    <property type="molecule type" value="Genomic_DNA"/>
</dbReference>
<accession>A0AAV7FAG3</accession>
<dbReference type="Pfam" id="PF14379">
    <property type="entry name" value="Myb_CC_LHEQLE"/>
    <property type="match status" value="1"/>
</dbReference>
<dbReference type="PANTHER" id="PTHR31499:SF85">
    <property type="entry name" value="TRANSCRIPTION FACTOR MYB-RELATED FAMILY"/>
    <property type="match status" value="1"/>
</dbReference>
<dbReference type="InterPro" id="IPR025756">
    <property type="entry name" value="Myb_CC_LHEQLE"/>
</dbReference>
<dbReference type="PANTHER" id="PTHR31499">
    <property type="entry name" value="MYB FAMILY TRANSCRIPTION FACTOR PHL11"/>
    <property type="match status" value="1"/>
</dbReference>
<dbReference type="Gene3D" id="1.10.10.60">
    <property type="entry name" value="Homeodomain-like"/>
    <property type="match status" value="1"/>
</dbReference>
<feature type="compositionally biased region" description="Basic and acidic residues" evidence="4">
    <location>
        <begin position="1"/>
        <end position="11"/>
    </location>
</feature>
<dbReference type="InterPro" id="IPR009057">
    <property type="entry name" value="Homeodomain-like_sf"/>
</dbReference>
<evidence type="ECO:0000313" key="6">
    <source>
        <dbReference type="EMBL" id="KAG9456826.1"/>
    </source>
</evidence>
<dbReference type="GO" id="GO:0003677">
    <property type="term" value="F:DNA binding"/>
    <property type="evidence" value="ECO:0007669"/>
    <property type="project" value="InterPro"/>
</dbReference>
<sequence>MNTQKTEEKARSLKNSSFHLSDQSGPSSSSRQFSNMDASLHGPLVEQCVQQNMSPRLFQNPYSMGWFQGSSPQPNFEPSSSSSCASSCFQSQNSAIYLSDSFSGFPPYVYQVGRLPPEFPSYRPSTSFPVNVEKHNETASQSFDTLQSVVKFPSCNNQSVGTHDSSSRITTANFQGGELLQSIQSEGTGDNATTNWKYVSAFEGLRNPTLNSVISDTCISPVQSSFQLPVEKHSSKPPGVGALSSGNSPSSVSSKVRIRWTQDLHERFVEAVHTLGGADKATPKGILKLMDYDGLTIFHVKSHLQKYRMAKYVCNSSEGRFEKTQSSDIPQLNLKAGMQITEALRLQLDVQRRLHEQLEIQRKLQVQIEEQGKQLQRMFDQQQNAKNLFNTQKSDAKFPEEELAGHEEVPDLEFGEDFENTLFPSKIS</sequence>
<comment type="caution">
    <text evidence="6">The sequence shown here is derived from an EMBL/GenBank/DDBJ whole genome shotgun (WGS) entry which is preliminary data.</text>
</comment>
<dbReference type="InterPro" id="IPR006447">
    <property type="entry name" value="Myb_dom_plants"/>
</dbReference>
<dbReference type="Proteomes" id="UP000825729">
    <property type="component" value="Unassembled WGS sequence"/>
</dbReference>
<name>A0AAV7FAG3_ARIFI</name>
<reference evidence="6 7" key="1">
    <citation type="submission" date="2021-07" db="EMBL/GenBank/DDBJ databases">
        <title>The Aristolochia fimbriata genome: insights into angiosperm evolution, floral development and chemical biosynthesis.</title>
        <authorList>
            <person name="Jiao Y."/>
        </authorList>
    </citation>
    <scope>NUCLEOTIDE SEQUENCE [LARGE SCALE GENOMIC DNA]</scope>
    <source>
        <strain evidence="6">IBCAS-2021</strain>
        <tissue evidence="6">Leaf</tissue>
    </source>
</reference>
<feature type="region of interest" description="Disordered" evidence="4">
    <location>
        <begin position="230"/>
        <end position="252"/>
    </location>
</feature>
<organism evidence="6 7">
    <name type="scientific">Aristolochia fimbriata</name>
    <name type="common">White veined hardy Dutchman's pipe vine</name>
    <dbReference type="NCBI Taxonomy" id="158543"/>
    <lineage>
        <taxon>Eukaryota</taxon>
        <taxon>Viridiplantae</taxon>
        <taxon>Streptophyta</taxon>
        <taxon>Embryophyta</taxon>
        <taxon>Tracheophyta</taxon>
        <taxon>Spermatophyta</taxon>
        <taxon>Magnoliopsida</taxon>
        <taxon>Magnoliidae</taxon>
        <taxon>Piperales</taxon>
        <taxon>Aristolochiaceae</taxon>
        <taxon>Aristolochia</taxon>
    </lineage>
</organism>
<keyword evidence="3" id="KW-0539">Nucleus</keyword>
<dbReference type="AlphaFoldDB" id="A0AAV7FAG3"/>
<dbReference type="FunFam" id="1.10.10.60:FF:000002">
    <property type="entry name" value="Myb family transcription factor"/>
    <property type="match status" value="1"/>
</dbReference>
<gene>
    <name evidence="6" type="ORF">H6P81_001334</name>
</gene>
<dbReference type="PROSITE" id="PS51294">
    <property type="entry name" value="HTH_MYB"/>
    <property type="match status" value="1"/>
</dbReference>
<feature type="compositionally biased region" description="Acidic residues" evidence="4">
    <location>
        <begin position="410"/>
        <end position="419"/>
    </location>
</feature>
<feature type="compositionally biased region" description="Low complexity" evidence="4">
    <location>
        <begin position="21"/>
        <end position="34"/>
    </location>
</feature>
<feature type="domain" description="HTH myb-type" evidence="5">
    <location>
        <begin position="254"/>
        <end position="312"/>
    </location>
</feature>
<evidence type="ECO:0000259" key="5">
    <source>
        <dbReference type="PROSITE" id="PS51294"/>
    </source>
</evidence>